<sequence>MGDRPVPPTHPASTRLQRHPARLPPEKSGRLRYYRAYEEHAKTWRTHIHQACRRLLNHLCQSTCQPELALGELQLWDNPDAG</sequence>
<evidence type="ECO:0000313" key="2">
    <source>
        <dbReference type="EMBL" id="UOP04592.1"/>
    </source>
</evidence>
<proteinExistence type="predicted"/>
<feature type="region of interest" description="Disordered" evidence="1">
    <location>
        <begin position="1"/>
        <end position="28"/>
    </location>
</feature>
<keyword evidence="3" id="KW-1185">Reference proteome</keyword>
<evidence type="ECO:0000313" key="3">
    <source>
        <dbReference type="Proteomes" id="UP000831534"/>
    </source>
</evidence>
<accession>A0A8T9MWM9</accession>
<protein>
    <submittedName>
        <fullName evidence="2">Uncharacterized protein</fullName>
    </submittedName>
</protein>
<gene>
    <name evidence="2" type="ORF">LVJ77_10175</name>
</gene>
<reference evidence="2" key="2">
    <citation type="journal article" date="2022" name="Res Sq">
        <title>Evolution of multicellular longitudinally dividing oral cavity symbionts (Neisseriaceae).</title>
        <authorList>
            <person name="Nyongesa S."/>
            <person name="Weber P."/>
            <person name="Bernet E."/>
            <person name="Pullido F."/>
            <person name="Nieckarz M."/>
            <person name="Delaby M."/>
            <person name="Nieves C."/>
            <person name="Viehboeck T."/>
            <person name="Krause N."/>
            <person name="Rivera-Millot A."/>
            <person name="Nakamura A."/>
            <person name="Vischer N."/>
            <person name="VanNieuwenhze M."/>
            <person name="Brun Y."/>
            <person name="Cava F."/>
            <person name="Bulgheresi S."/>
            <person name="Veyrier F."/>
        </authorList>
    </citation>
    <scope>NUCLEOTIDE SEQUENCE</scope>
    <source>
        <strain evidence="2">17694</strain>
    </source>
</reference>
<reference evidence="2" key="1">
    <citation type="submission" date="2021-12" db="EMBL/GenBank/DDBJ databases">
        <authorList>
            <person name="Veyrier F.J."/>
        </authorList>
    </citation>
    <scope>NUCLEOTIDE SEQUENCE</scope>
    <source>
        <strain evidence="2">17694</strain>
    </source>
</reference>
<feature type="compositionally biased region" description="Pro residues" evidence="1">
    <location>
        <begin position="1"/>
        <end position="10"/>
    </location>
</feature>
<dbReference type="Proteomes" id="UP000831534">
    <property type="component" value="Chromosome"/>
</dbReference>
<organism evidence="2 3">
    <name type="scientific">Conchiformibius kuhniae</name>
    <dbReference type="NCBI Taxonomy" id="211502"/>
    <lineage>
        <taxon>Bacteria</taxon>
        <taxon>Pseudomonadati</taxon>
        <taxon>Pseudomonadota</taxon>
        <taxon>Betaproteobacteria</taxon>
        <taxon>Neisseriales</taxon>
        <taxon>Neisseriaceae</taxon>
        <taxon>Conchiformibius</taxon>
    </lineage>
</organism>
<dbReference type="EMBL" id="CP091521">
    <property type="protein sequence ID" value="UOP04592.1"/>
    <property type="molecule type" value="Genomic_DNA"/>
</dbReference>
<evidence type="ECO:0000256" key="1">
    <source>
        <dbReference type="SAM" id="MobiDB-lite"/>
    </source>
</evidence>
<dbReference type="AlphaFoldDB" id="A0A8T9MWM9"/>
<name>A0A8T9MWM9_9NEIS</name>